<dbReference type="AlphaFoldDB" id="A0A951Q1X1"/>
<accession>A0A951Q1X1</accession>
<proteinExistence type="predicted"/>
<dbReference type="Proteomes" id="UP000715781">
    <property type="component" value="Unassembled WGS sequence"/>
</dbReference>
<gene>
    <name evidence="1" type="ORF">KME32_22000</name>
</gene>
<name>A0A951Q1X1_9NOST</name>
<protein>
    <submittedName>
        <fullName evidence="1">Uncharacterized protein</fullName>
    </submittedName>
</protein>
<evidence type="ECO:0000313" key="1">
    <source>
        <dbReference type="EMBL" id="MBW4563767.1"/>
    </source>
</evidence>
<reference evidence="1" key="1">
    <citation type="submission" date="2021-05" db="EMBL/GenBank/DDBJ databases">
        <authorList>
            <person name="Pietrasiak N."/>
            <person name="Ward R."/>
            <person name="Stajich J.E."/>
            <person name="Kurbessoian T."/>
        </authorList>
    </citation>
    <scope>NUCLEOTIDE SEQUENCE</scope>
    <source>
        <strain evidence="1">JT2-VF2</strain>
    </source>
</reference>
<reference evidence="1" key="2">
    <citation type="journal article" date="2022" name="Microbiol. Resour. Announc.">
        <title>Metagenome Sequencing to Explore Phylogenomics of Terrestrial Cyanobacteria.</title>
        <authorList>
            <person name="Ward R.D."/>
            <person name="Stajich J.E."/>
            <person name="Johansen J.R."/>
            <person name="Huntemann M."/>
            <person name="Clum A."/>
            <person name="Foster B."/>
            <person name="Foster B."/>
            <person name="Roux S."/>
            <person name="Palaniappan K."/>
            <person name="Varghese N."/>
            <person name="Mukherjee S."/>
            <person name="Reddy T.B.K."/>
            <person name="Daum C."/>
            <person name="Copeland A."/>
            <person name="Chen I.A."/>
            <person name="Ivanova N.N."/>
            <person name="Kyrpides N.C."/>
            <person name="Shapiro N."/>
            <person name="Eloe-Fadrosh E.A."/>
            <person name="Pietrasiak N."/>
        </authorList>
    </citation>
    <scope>NUCLEOTIDE SEQUENCE</scope>
    <source>
        <strain evidence="1">JT2-VF2</strain>
    </source>
</reference>
<sequence>MNKSSLPSMQPDPDRELVSFLIIGSRQTVTNTIHTLYKLGFAEISEWSPLLAASEPGKVMKILTRSVPTS</sequence>
<organism evidence="1 2">
    <name type="scientific">Mojavia pulchra JT2-VF2</name>
    <dbReference type="NCBI Taxonomy" id="287848"/>
    <lineage>
        <taxon>Bacteria</taxon>
        <taxon>Bacillati</taxon>
        <taxon>Cyanobacteriota</taxon>
        <taxon>Cyanophyceae</taxon>
        <taxon>Nostocales</taxon>
        <taxon>Nostocaceae</taxon>
    </lineage>
</organism>
<dbReference type="EMBL" id="JAHHHN010000015">
    <property type="protein sequence ID" value="MBW4563767.1"/>
    <property type="molecule type" value="Genomic_DNA"/>
</dbReference>
<evidence type="ECO:0000313" key="2">
    <source>
        <dbReference type="Proteomes" id="UP000715781"/>
    </source>
</evidence>
<comment type="caution">
    <text evidence="1">The sequence shown here is derived from an EMBL/GenBank/DDBJ whole genome shotgun (WGS) entry which is preliminary data.</text>
</comment>